<proteinExistence type="predicted"/>
<evidence type="ECO:0000256" key="1">
    <source>
        <dbReference type="ARBA" id="ARBA00022670"/>
    </source>
</evidence>
<dbReference type="InterPro" id="IPR051167">
    <property type="entry name" value="Prolyl_oligopep/macrocyclase"/>
</dbReference>
<keyword evidence="1" id="KW-0645">Protease</keyword>
<evidence type="ECO:0000256" key="3">
    <source>
        <dbReference type="ARBA" id="ARBA00022825"/>
    </source>
</evidence>
<dbReference type="EC" id="3.4.21.26" evidence="6"/>
<keyword evidence="2 6" id="KW-0378">Hydrolase</keyword>
<dbReference type="EMBL" id="JAURUE010000002">
    <property type="protein sequence ID" value="MDP9615203.1"/>
    <property type="molecule type" value="Genomic_DNA"/>
</dbReference>
<dbReference type="Pfam" id="PF00326">
    <property type="entry name" value="Peptidase_S9"/>
    <property type="match status" value="1"/>
</dbReference>
<dbReference type="SUPFAM" id="SSF50993">
    <property type="entry name" value="Peptidase/esterase 'gauge' domain"/>
    <property type="match status" value="1"/>
</dbReference>
<evidence type="ECO:0000259" key="5">
    <source>
        <dbReference type="Pfam" id="PF02897"/>
    </source>
</evidence>
<evidence type="ECO:0000256" key="2">
    <source>
        <dbReference type="ARBA" id="ARBA00022801"/>
    </source>
</evidence>
<dbReference type="PRINTS" id="PR00862">
    <property type="entry name" value="PROLIGOPTASE"/>
</dbReference>
<feature type="domain" description="Peptidase S9 prolyl oligopeptidase catalytic" evidence="4">
    <location>
        <begin position="474"/>
        <end position="682"/>
    </location>
</feature>
<sequence>MTSIETTRTGDDIDEVAGVRFADPYRWLEASTEEVRAWQDAQGEAAAAYTRDWPYFDRLRKLVAHYDTERFGSVPMVAAGRWFRMEPVAGSIRPSALVSEEPYGEGRVLFDPAAENPGKPPFLSWISPSPDGTVLAVGVCADGSERNTIRLVDVSSGALLPDAPTQFLRDNWTGGAKWLPDSSGFFFTGTDDDPVSSAHEVWLHLRHGTPSTAAVDVPWLPGGDYRAVVASADGRHAVAVQGLFTPVPVAVTKLHDPTNLAWREFVTDASLNLAGFLLGDEWIAVTDAGAPRGRVVAIGLNSTTPDDPGSWRTIVPETDVTVRAVRPVGDVLYVHEFVETYSRLRVVDHDGAARGMVPLPGKGAVGELPFAMMNILGPTPTDQLPFAFSTLMSSWGTYRHRPGAPLLETLRKPEVLLEDCVIEDGWATSADGTRVPYHLVRRRDVLLNRPRPALLYGYGGFGAPWVAQYPGAMSAFVAAGGVFVHTNLRGGGEFGRDWWHNGRQQAKQNGYDDLYAIAEDLVATRVTSPNLLALTGGSGGGLMCGVAATQRPNLWRVVVPRVPIFDLIGACRDGYGRWIVDTEFARIDDPDEVRRLATFSPYHLLRDGVDYPAMFIEAGDTDPRCPPWHARKFGARLQAATGGDAPVFIRIWSDSGHGWATDKEIVLTQQTESLAFILKTLGMIPPERPPVAAE</sequence>
<dbReference type="InterPro" id="IPR001375">
    <property type="entry name" value="Peptidase_S9_cat"/>
</dbReference>
<dbReference type="Pfam" id="PF02897">
    <property type="entry name" value="Peptidase_S9_N"/>
    <property type="match status" value="1"/>
</dbReference>
<protein>
    <submittedName>
        <fullName evidence="6">Prolyl oligopeptidase</fullName>
        <ecNumber evidence="6">3.4.21.26</ecNumber>
    </submittedName>
</protein>
<comment type="caution">
    <text evidence="6">The sequence shown here is derived from an EMBL/GenBank/DDBJ whole genome shotgun (WGS) entry which is preliminary data.</text>
</comment>
<keyword evidence="3" id="KW-0720">Serine protease</keyword>
<organism evidence="6 7">
    <name type="scientific">Streptomyces demainii</name>
    <dbReference type="NCBI Taxonomy" id="588122"/>
    <lineage>
        <taxon>Bacteria</taxon>
        <taxon>Bacillati</taxon>
        <taxon>Actinomycetota</taxon>
        <taxon>Actinomycetes</taxon>
        <taxon>Kitasatosporales</taxon>
        <taxon>Streptomycetaceae</taxon>
        <taxon>Streptomyces</taxon>
    </lineage>
</organism>
<dbReference type="Gene3D" id="2.130.10.120">
    <property type="entry name" value="Prolyl oligopeptidase, N-terminal domain"/>
    <property type="match status" value="1"/>
</dbReference>
<accession>A0ABT9L3F5</accession>
<keyword evidence="7" id="KW-1185">Reference proteome</keyword>
<evidence type="ECO:0000313" key="7">
    <source>
        <dbReference type="Proteomes" id="UP001234880"/>
    </source>
</evidence>
<evidence type="ECO:0000313" key="6">
    <source>
        <dbReference type="EMBL" id="MDP9615203.1"/>
    </source>
</evidence>
<reference evidence="6 7" key="1">
    <citation type="submission" date="2023-07" db="EMBL/GenBank/DDBJ databases">
        <title>Sequencing the genomes of 1000 actinobacteria strains.</title>
        <authorList>
            <person name="Klenk H.-P."/>
        </authorList>
    </citation>
    <scope>NUCLEOTIDE SEQUENCE [LARGE SCALE GENOMIC DNA]</scope>
    <source>
        <strain evidence="6 7">DSM 41600</strain>
    </source>
</reference>
<dbReference type="SUPFAM" id="SSF53474">
    <property type="entry name" value="alpha/beta-Hydrolases"/>
    <property type="match status" value="1"/>
</dbReference>
<evidence type="ECO:0000259" key="4">
    <source>
        <dbReference type="Pfam" id="PF00326"/>
    </source>
</evidence>
<dbReference type="Proteomes" id="UP001234880">
    <property type="component" value="Unassembled WGS sequence"/>
</dbReference>
<dbReference type="GO" id="GO:0004252">
    <property type="term" value="F:serine-type endopeptidase activity"/>
    <property type="evidence" value="ECO:0007669"/>
    <property type="project" value="UniProtKB-EC"/>
</dbReference>
<dbReference type="InterPro" id="IPR002470">
    <property type="entry name" value="Peptidase_S9A"/>
</dbReference>
<dbReference type="RefSeq" id="WP_307111978.1">
    <property type="nucleotide sequence ID" value="NZ_JAURUE010000002.1"/>
</dbReference>
<gene>
    <name evidence="6" type="ORF">JOF35_007541</name>
</gene>
<dbReference type="PANTHER" id="PTHR42881:SF13">
    <property type="entry name" value="PROLYL ENDOPEPTIDASE"/>
    <property type="match status" value="1"/>
</dbReference>
<name>A0ABT9L3F5_9ACTN</name>
<feature type="domain" description="Peptidase S9A N-terminal" evidence="5">
    <location>
        <begin position="7"/>
        <end position="365"/>
    </location>
</feature>
<dbReference type="Gene3D" id="3.40.50.1820">
    <property type="entry name" value="alpha/beta hydrolase"/>
    <property type="match status" value="1"/>
</dbReference>
<dbReference type="PANTHER" id="PTHR42881">
    <property type="entry name" value="PROLYL ENDOPEPTIDASE"/>
    <property type="match status" value="1"/>
</dbReference>
<dbReference type="InterPro" id="IPR023302">
    <property type="entry name" value="Pept_S9A_N"/>
</dbReference>
<dbReference type="InterPro" id="IPR029058">
    <property type="entry name" value="AB_hydrolase_fold"/>
</dbReference>